<dbReference type="PANTHER" id="PTHR33751:SF9">
    <property type="entry name" value="CYTOCHROME C4"/>
    <property type="match status" value="1"/>
</dbReference>
<evidence type="ECO:0000313" key="9">
    <source>
        <dbReference type="EMBL" id="WOH36130.1"/>
    </source>
</evidence>
<keyword evidence="4" id="KW-0249">Electron transport</keyword>
<feature type="signal peptide" evidence="7">
    <location>
        <begin position="1"/>
        <end position="18"/>
    </location>
</feature>
<evidence type="ECO:0000256" key="6">
    <source>
        <dbReference type="PROSITE-ProRule" id="PRU00433"/>
    </source>
</evidence>
<proteinExistence type="predicted"/>
<dbReference type="EMBL" id="CP136600">
    <property type="protein sequence ID" value="WOH36130.1"/>
    <property type="molecule type" value="Genomic_DNA"/>
</dbReference>
<dbReference type="PANTHER" id="PTHR33751">
    <property type="entry name" value="CBB3-TYPE CYTOCHROME C OXIDASE SUBUNIT FIXP"/>
    <property type="match status" value="1"/>
</dbReference>
<accession>A0ABZ0GK56</accession>
<evidence type="ECO:0000313" key="10">
    <source>
        <dbReference type="Proteomes" id="UP001301442"/>
    </source>
</evidence>
<dbReference type="InterPro" id="IPR009056">
    <property type="entry name" value="Cyt_c-like_dom"/>
</dbReference>
<name>A0ABZ0GK56_9GAMM</name>
<keyword evidence="5 6" id="KW-0408">Iron</keyword>
<dbReference type="Proteomes" id="UP001301442">
    <property type="component" value="Chromosome"/>
</dbReference>
<keyword evidence="1" id="KW-0813">Transport</keyword>
<keyword evidence="3 6" id="KW-0479">Metal-binding</keyword>
<dbReference type="InterPro" id="IPR036909">
    <property type="entry name" value="Cyt_c-like_dom_sf"/>
</dbReference>
<feature type="domain" description="Cytochrome c" evidence="8">
    <location>
        <begin position="43"/>
        <end position="137"/>
    </location>
</feature>
<protein>
    <submittedName>
        <fullName evidence="9">Cytochrome c</fullName>
    </submittedName>
</protein>
<sequence length="154" mass="17590">MKFVLFLTIFTFNLHAWAAETNAEILTKSEPTIDAVEPSPDMLEIAEQEINFDEQQLLIKHQKLKTQIEFCAPCHGKNGLSDVPIYPNLAGQHQEYLFKQLLAFKYRRRKDPIMQGMVSRLNEEDMLELAKYYASLSNGITQPKLTGAANENSN</sequence>
<evidence type="ECO:0000256" key="7">
    <source>
        <dbReference type="SAM" id="SignalP"/>
    </source>
</evidence>
<evidence type="ECO:0000256" key="2">
    <source>
        <dbReference type="ARBA" id="ARBA00022617"/>
    </source>
</evidence>
<evidence type="ECO:0000256" key="5">
    <source>
        <dbReference type="ARBA" id="ARBA00023004"/>
    </source>
</evidence>
<evidence type="ECO:0000256" key="3">
    <source>
        <dbReference type="ARBA" id="ARBA00022723"/>
    </source>
</evidence>
<dbReference type="InterPro" id="IPR050597">
    <property type="entry name" value="Cytochrome_c_Oxidase_Subunit"/>
</dbReference>
<dbReference type="SUPFAM" id="SSF46626">
    <property type="entry name" value="Cytochrome c"/>
    <property type="match status" value="1"/>
</dbReference>
<dbReference type="RefSeq" id="WP_348394944.1">
    <property type="nucleotide sequence ID" value="NZ_CP136600.1"/>
</dbReference>
<evidence type="ECO:0000256" key="1">
    <source>
        <dbReference type="ARBA" id="ARBA00022448"/>
    </source>
</evidence>
<reference evidence="9 10" key="1">
    <citation type="submission" date="2023-09" db="EMBL/GenBank/DDBJ databases">
        <authorList>
            <person name="Qi X."/>
        </authorList>
    </citation>
    <scope>NUCLEOTIDE SEQUENCE [LARGE SCALE GENOMIC DNA]</scope>
    <source>
        <strain evidence="9 10">S1-1</strain>
    </source>
</reference>
<evidence type="ECO:0000256" key="4">
    <source>
        <dbReference type="ARBA" id="ARBA00022982"/>
    </source>
</evidence>
<organism evidence="9 10">
    <name type="scientific">Thalassotalea fonticola</name>
    <dbReference type="NCBI Taxonomy" id="3065649"/>
    <lineage>
        <taxon>Bacteria</taxon>
        <taxon>Pseudomonadati</taxon>
        <taxon>Pseudomonadota</taxon>
        <taxon>Gammaproteobacteria</taxon>
        <taxon>Alteromonadales</taxon>
        <taxon>Colwelliaceae</taxon>
        <taxon>Thalassotalea</taxon>
    </lineage>
</organism>
<keyword evidence="10" id="KW-1185">Reference proteome</keyword>
<evidence type="ECO:0000259" key="8">
    <source>
        <dbReference type="PROSITE" id="PS51007"/>
    </source>
</evidence>
<dbReference type="PROSITE" id="PS51007">
    <property type="entry name" value="CYTC"/>
    <property type="match status" value="1"/>
</dbReference>
<gene>
    <name evidence="9" type="ORF">RI844_12200</name>
</gene>
<dbReference type="Pfam" id="PF00034">
    <property type="entry name" value="Cytochrom_C"/>
    <property type="match status" value="1"/>
</dbReference>
<keyword evidence="7" id="KW-0732">Signal</keyword>
<feature type="chain" id="PRO_5046488207" evidence="7">
    <location>
        <begin position="19"/>
        <end position="154"/>
    </location>
</feature>
<dbReference type="Gene3D" id="1.10.760.10">
    <property type="entry name" value="Cytochrome c-like domain"/>
    <property type="match status" value="1"/>
</dbReference>
<keyword evidence="2 6" id="KW-0349">Heme</keyword>